<dbReference type="EMBL" id="CAACVJ010000167">
    <property type="protein sequence ID" value="VEP14199.1"/>
    <property type="molecule type" value="Genomic_DNA"/>
</dbReference>
<protein>
    <submittedName>
        <fullName evidence="1">Uncharacterized protein</fullName>
    </submittedName>
</protein>
<organism evidence="1 2">
    <name type="scientific">Hyella patelloides LEGE 07179</name>
    <dbReference type="NCBI Taxonomy" id="945734"/>
    <lineage>
        <taxon>Bacteria</taxon>
        <taxon>Bacillati</taxon>
        <taxon>Cyanobacteriota</taxon>
        <taxon>Cyanophyceae</taxon>
        <taxon>Pleurocapsales</taxon>
        <taxon>Hyellaceae</taxon>
        <taxon>Hyella</taxon>
    </lineage>
</organism>
<sequence length="40" mass="4665">MYFNHLDFNSPTVSYEIRAVGVTYYLLLSSQLQSSEYTKV</sequence>
<evidence type="ECO:0000313" key="1">
    <source>
        <dbReference type="EMBL" id="VEP14199.1"/>
    </source>
</evidence>
<proteinExistence type="predicted"/>
<evidence type="ECO:0000313" key="2">
    <source>
        <dbReference type="Proteomes" id="UP000320055"/>
    </source>
</evidence>
<dbReference type="AlphaFoldDB" id="A0A563VSC7"/>
<name>A0A563VSC7_9CYAN</name>
<keyword evidence="2" id="KW-1185">Reference proteome</keyword>
<accession>A0A563VSC7</accession>
<dbReference type="Proteomes" id="UP000320055">
    <property type="component" value="Unassembled WGS sequence"/>
</dbReference>
<reference evidence="1 2" key="1">
    <citation type="submission" date="2019-01" db="EMBL/GenBank/DDBJ databases">
        <authorList>
            <person name="Brito A."/>
        </authorList>
    </citation>
    <scope>NUCLEOTIDE SEQUENCE [LARGE SCALE GENOMIC DNA]</scope>
    <source>
        <strain evidence="1">1</strain>
    </source>
</reference>
<gene>
    <name evidence="1" type="ORF">H1P_2490003</name>
</gene>